<reference evidence="2 3" key="1">
    <citation type="submission" date="2024-03" db="EMBL/GenBank/DDBJ databases">
        <authorList>
            <person name="Jo J.-H."/>
        </authorList>
    </citation>
    <scope>NUCLEOTIDE SEQUENCE [LARGE SCALE GENOMIC DNA]</scope>
    <source>
        <strain evidence="2 3">PS1R-30</strain>
    </source>
</reference>
<dbReference type="RefSeq" id="WP_339587766.1">
    <property type="nucleotide sequence ID" value="NZ_JBBHJZ010000003.1"/>
</dbReference>
<dbReference type="SUPFAM" id="SSF54593">
    <property type="entry name" value="Glyoxalase/Bleomycin resistance protein/Dihydroxybiphenyl dioxygenase"/>
    <property type="match status" value="1"/>
</dbReference>
<dbReference type="PROSITE" id="PS51819">
    <property type="entry name" value="VOC"/>
    <property type="match status" value="1"/>
</dbReference>
<feature type="domain" description="VOC" evidence="1">
    <location>
        <begin position="5"/>
        <end position="129"/>
    </location>
</feature>
<dbReference type="PANTHER" id="PTHR46142:SF3">
    <property type="entry name" value="F18B13.24 PROTEIN"/>
    <property type="match status" value="1"/>
</dbReference>
<comment type="caution">
    <text evidence="2">The sequence shown here is derived from an EMBL/GenBank/DDBJ whole genome shotgun (WGS) entry which is preliminary data.</text>
</comment>
<dbReference type="PANTHER" id="PTHR46142">
    <property type="match status" value="1"/>
</dbReference>
<keyword evidence="3" id="KW-1185">Reference proteome</keyword>
<accession>A0ABU8RYJ8</accession>
<dbReference type="EMBL" id="JBBHJZ010000003">
    <property type="protein sequence ID" value="MEJ5977812.1"/>
    <property type="molecule type" value="Genomic_DNA"/>
</dbReference>
<dbReference type="Proteomes" id="UP001361239">
    <property type="component" value="Unassembled WGS sequence"/>
</dbReference>
<dbReference type="InterPro" id="IPR029068">
    <property type="entry name" value="Glyas_Bleomycin-R_OHBP_Dase"/>
</dbReference>
<dbReference type="InterPro" id="IPR037523">
    <property type="entry name" value="VOC_core"/>
</dbReference>
<dbReference type="Gene3D" id="3.10.180.10">
    <property type="entry name" value="2,3-Dihydroxybiphenyl 1,2-Dioxygenase, domain 1"/>
    <property type="match status" value="1"/>
</dbReference>
<organism evidence="2 3">
    <name type="scientific">Novosphingobium anseongense</name>
    <dbReference type="NCBI Taxonomy" id="3133436"/>
    <lineage>
        <taxon>Bacteria</taxon>
        <taxon>Pseudomonadati</taxon>
        <taxon>Pseudomonadota</taxon>
        <taxon>Alphaproteobacteria</taxon>
        <taxon>Sphingomonadales</taxon>
        <taxon>Sphingomonadaceae</taxon>
        <taxon>Novosphingobium</taxon>
    </lineage>
</organism>
<protein>
    <submittedName>
        <fullName evidence="2">VOC family protein</fullName>
    </submittedName>
</protein>
<evidence type="ECO:0000313" key="2">
    <source>
        <dbReference type="EMBL" id="MEJ5977812.1"/>
    </source>
</evidence>
<proteinExistence type="predicted"/>
<dbReference type="InterPro" id="IPR004360">
    <property type="entry name" value="Glyas_Fos-R_dOase_dom"/>
</dbReference>
<name>A0ABU8RYJ8_9SPHN</name>
<sequence>MTVKGLDHVNIIAGDLDETARFYGDLLGLRRGETPGTAMGFKGAWLHDASGTPIIHLMAWNDDRHADLDRGSATGSIDHVALACEDFAGTLARCEALGVEHRVNDRKYGDLRQVFVRDPNNVMLELNFAGD</sequence>
<dbReference type="Pfam" id="PF00903">
    <property type="entry name" value="Glyoxalase"/>
    <property type="match status" value="1"/>
</dbReference>
<evidence type="ECO:0000313" key="3">
    <source>
        <dbReference type="Proteomes" id="UP001361239"/>
    </source>
</evidence>
<evidence type="ECO:0000259" key="1">
    <source>
        <dbReference type="PROSITE" id="PS51819"/>
    </source>
</evidence>
<gene>
    <name evidence="2" type="ORF">WG901_14275</name>
</gene>